<sequence>MIYNLYIFDRRGACLFYREWCRPLNTLAEDPEEEKKLMFGMLYSIKGLVAALGSKNAPSSSDGLNHLRTNAYTLHHFETLTGLRFVLNTDNSIVDMRGHLRHIYSGIWVQHVVQNPQYKIGEGGSAGRLPPAFAQSLEQYVTNLPGFK</sequence>
<gene>
    <name evidence="7" type="ORF">NSK_001765</name>
</gene>
<keyword evidence="1 6" id="KW-0813">Transport</keyword>
<comment type="caution">
    <text evidence="7">The sequence shown here is derived from an EMBL/GenBank/DDBJ whole genome shotgun (WGS) entry which is preliminary data.</text>
</comment>
<dbReference type="AlphaFoldDB" id="A0A4D9D8U8"/>
<protein>
    <recommendedName>
        <fullName evidence="6">Trafficking protein particle complex subunit</fullName>
    </recommendedName>
</protein>
<keyword evidence="8" id="KW-1185">Reference proteome</keyword>
<dbReference type="InterPro" id="IPR011012">
    <property type="entry name" value="Longin-like_dom_sf"/>
</dbReference>
<evidence type="ECO:0000313" key="8">
    <source>
        <dbReference type="Proteomes" id="UP000355283"/>
    </source>
</evidence>
<name>A0A4D9D8U8_9STRA</name>
<dbReference type="GO" id="GO:0005783">
    <property type="term" value="C:endoplasmic reticulum"/>
    <property type="evidence" value="ECO:0007669"/>
    <property type="project" value="UniProtKB-SubCell"/>
</dbReference>
<accession>A0A4D9D8U8</accession>
<dbReference type="EMBL" id="SDOX01000006">
    <property type="protein sequence ID" value="TFJ87434.1"/>
    <property type="molecule type" value="Genomic_DNA"/>
</dbReference>
<keyword evidence="3 6" id="KW-0931">ER-Golgi transport</keyword>
<dbReference type="PANTHER" id="PTHR23249:SF16">
    <property type="entry name" value="TRAFFICKING PROTEIN PARTICLE COMPLEX SUBUNIT 1"/>
    <property type="match status" value="1"/>
</dbReference>
<dbReference type="Gene3D" id="3.30.450.70">
    <property type="match status" value="1"/>
</dbReference>
<proteinExistence type="inferred from homology"/>
<evidence type="ECO:0000256" key="1">
    <source>
        <dbReference type="ARBA" id="ARBA00022448"/>
    </source>
</evidence>
<dbReference type="GO" id="GO:0006888">
    <property type="term" value="P:endoplasmic reticulum to Golgi vesicle-mediated transport"/>
    <property type="evidence" value="ECO:0007669"/>
    <property type="project" value="UniProtKB-UniRule"/>
</dbReference>
<dbReference type="OrthoDB" id="246406at2759"/>
<evidence type="ECO:0000256" key="5">
    <source>
        <dbReference type="ARBA" id="ARBA00038167"/>
    </source>
</evidence>
<evidence type="ECO:0000256" key="4">
    <source>
        <dbReference type="ARBA" id="ARBA00023034"/>
    </source>
</evidence>
<dbReference type="Pfam" id="PF04099">
    <property type="entry name" value="Sybindin"/>
    <property type="match status" value="1"/>
</dbReference>
<keyword evidence="2 6" id="KW-0256">Endoplasmic reticulum</keyword>
<reference evidence="7 8" key="1">
    <citation type="submission" date="2019-01" db="EMBL/GenBank/DDBJ databases">
        <title>Nuclear Genome Assembly of the Microalgal Biofuel strain Nannochloropsis salina CCMP1776.</title>
        <authorList>
            <person name="Hovde B."/>
        </authorList>
    </citation>
    <scope>NUCLEOTIDE SEQUENCE [LARGE SCALE GENOMIC DNA]</scope>
    <source>
        <strain evidence="7 8">CCMP1776</strain>
    </source>
</reference>
<dbReference type="GO" id="GO:0005794">
    <property type="term" value="C:Golgi apparatus"/>
    <property type="evidence" value="ECO:0007669"/>
    <property type="project" value="UniProtKB-SubCell"/>
</dbReference>
<dbReference type="CDD" id="cd14855">
    <property type="entry name" value="TRAPPC1_MUM2"/>
    <property type="match status" value="1"/>
</dbReference>
<comment type="similarity">
    <text evidence="5">Belongs to the TRAPP small subunits family. BET5 subfamily.</text>
</comment>
<keyword evidence="4 6" id="KW-0333">Golgi apparatus</keyword>
<dbReference type="GO" id="GO:0030008">
    <property type="term" value="C:TRAPP complex"/>
    <property type="evidence" value="ECO:0007669"/>
    <property type="project" value="UniProtKB-UniRule"/>
</dbReference>
<dbReference type="Proteomes" id="UP000355283">
    <property type="component" value="Unassembled WGS sequence"/>
</dbReference>
<evidence type="ECO:0000313" key="7">
    <source>
        <dbReference type="EMBL" id="TFJ87434.1"/>
    </source>
</evidence>
<evidence type="ECO:0000256" key="2">
    <source>
        <dbReference type="ARBA" id="ARBA00022824"/>
    </source>
</evidence>
<dbReference type="PANTHER" id="PTHR23249">
    <property type="entry name" value="TRAFFICKING PROTEIN PARTICLE COMPLEX SUBUNIT"/>
    <property type="match status" value="1"/>
</dbReference>
<organism evidence="7 8">
    <name type="scientific">Nannochloropsis salina CCMP1776</name>
    <dbReference type="NCBI Taxonomy" id="1027361"/>
    <lineage>
        <taxon>Eukaryota</taxon>
        <taxon>Sar</taxon>
        <taxon>Stramenopiles</taxon>
        <taxon>Ochrophyta</taxon>
        <taxon>Eustigmatophyceae</taxon>
        <taxon>Eustigmatales</taxon>
        <taxon>Monodopsidaceae</taxon>
        <taxon>Microchloropsis</taxon>
        <taxon>Microchloropsis salina</taxon>
    </lineage>
</organism>
<dbReference type="SUPFAM" id="SSF64356">
    <property type="entry name" value="SNARE-like"/>
    <property type="match status" value="1"/>
</dbReference>
<dbReference type="SMART" id="SM01399">
    <property type="entry name" value="Sybindin"/>
    <property type="match status" value="1"/>
</dbReference>
<comment type="subcellular location">
    <subcellularLocation>
        <location evidence="6">Endoplasmic reticulum</location>
    </subcellularLocation>
    <subcellularLocation>
        <location evidence="6">Golgi apparatus</location>
        <location evidence="6">cis-Golgi network</location>
    </subcellularLocation>
</comment>
<comment type="subunit">
    <text evidence="6">Part of the multisubunit transport protein particle (TRAPP) complex.</text>
</comment>
<dbReference type="InterPro" id="IPR007233">
    <property type="entry name" value="TRAPPC"/>
</dbReference>
<evidence type="ECO:0000256" key="3">
    <source>
        <dbReference type="ARBA" id="ARBA00022892"/>
    </source>
</evidence>
<evidence type="ECO:0000256" key="6">
    <source>
        <dbReference type="RuleBase" id="RU366065"/>
    </source>
</evidence>